<dbReference type="EMBL" id="CAACVS010000053">
    <property type="protein sequence ID" value="VEU35255.1"/>
    <property type="molecule type" value="Genomic_DNA"/>
</dbReference>
<gene>
    <name evidence="2" type="ORF">PSNMU_V1.4_AUG-EV-PASAV3_0019850</name>
    <name evidence="3" type="ORF">PSNMU_V1.4_AUG-EV-PASAV3_0060210</name>
</gene>
<accession>A0A448ZAY1</accession>
<dbReference type="EMBL" id="CAACVS010000209">
    <property type="protein sequence ID" value="VEU39180.1"/>
    <property type="molecule type" value="Genomic_DNA"/>
</dbReference>
<evidence type="ECO:0000256" key="1">
    <source>
        <dbReference type="SAM" id="SignalP"/>
    </source>
</evidence>
<reference evidence="3 4" key="1">
    <citation type="submission" date="2019-01" db="EMBL/GenBank/DDBJ databases">
        <authorList>
            <person name="Ferrante I. M."/>
        </authorList>
    </citation>
    <scope>NUCLEOTIDE SEQUENCE [LARGE SCALE GENOMIC DNA]</scope>
    <source>
        <strain evidence="3 4">B856</strain>
    </source>
</reference>
<proteinExistence type="predicted"/>
<dbReference type="AlphaFoldDB" id="A0A448ZAY1"/>
<keyword evidence="4" id="KW-1185">Reference proteome</keyword>
<dbReference type="InterPro" id="IPR029044">
    <property type="entry name" value="Nucleotide-diphossugar_trans"/>
</dbReference>
<name>A0A448ZAY1_9STRA</name>
<evidence type="ECO:0000313" key="2">
    <source>
        <dbReference type="EMBL" id="VEU35255.1"/>
    </source>
</evidence>
<feature type="chain" id="PRO_5036354098" description="Glycosyltransferase 2-like domain-containing protein" evidence="1">
    <location>
        <begin position="28"/>
        <end position="527"/>
    </location>
</feature>
<evidence type="ECO:0000313" key="3">
    <source>
        <dbReference type="EMBL" id="VEU39180.1"/>
    </source>
</evidence>
<evidence type="ECO:0008006" key="5">
    <source>
        <dbReference type="Google" id="ProtNLM"/>
    </source>
</evidence>
<dbReference type="SUPFAM" id="SSF53448">
    <property type="entry name" value="Nucleotide-diphospho-sugar transferases"/>
    <property type="match status" value="1"/>
</dbReference>
<sequence>MPRPMSSSVVFFVSFFFSIGLLANVFCEDIDPQDLSPSINPDSGRSRSLASLQAIATSSPNFRARRLHYPVTDPHVCLAFLSCCQRTDLLNHTIAGAIRHMEEDEPSFLRYEIAWVDNGNTAEDTKYIKESYPIEHALTLPKNMGLAYGMNLLVNNLCKAPYILLLEEDWLYLDEIVANQTEERKRSIATSIALLENLKKNNVTAYDERNVIGVFLRHETYDSFLTFPHADIWERRENVSLSQILAPPVTSDRCSSNITETDLISDDHNQGNDDDDGTVDIDYRIFCADVGAKAGAIWGSYTNGAGLYRRSDLQKVGRQFGEPGDAFHDRYVEANYAFRVALKNCHAALRLTKNESCNAIYDPECTGAFHHIGGGRGTRPRTAKGTKCMDIAWNFFGTPLYEKFHKFAAQTTGETTQKCSRKELQELRDQQFRETDSESYREEVRIQNKKVFQKEEERRQSLRDQAELILNMLAKGQANDLRGAVPWMDGMSNEEIAEKARSFEKLANSPHPMDGFWDLLGRVQHAD</sequence>
<dbReference type="Proteomes" id="UP000291116">
    <property type="component" value="Unassembled WGS sequence"/>
</dbReference>
<protein>
    <recommendedName>
        <fullName evidence="5">Glycosyltransferase 2-like domain-containing protein</fullName>
    </recommendedName>
</protein>
<dbReference type="OrthoDB" id="45204at2759"/>
<feature type="signal peptide" evidence="1">
    <location>
        <begin position="1"/>
        <end position="27"/>
    </location>
</feature>
<evidence type="ECO:0000313" key="4">
    <source>
        <dbReference type="Proteomes" id="UP000291116"/>
    </source>
</evidence>
<keyword evidence="1" id="KW-0732">Signal</keyword>
<organism evidence="3 4">
    <name type="scientific">Pseudo-nitzschia multistriata</name>
    <dbReference type="NCBI Taxonomy" id="183589"/>
    <lineage>
        <taxon>Eukaryota</taxon>
        <taxon>Sar</taxon>
        <taxon>Stramenopiles</taxon>
        <taxon>Ochrophyta</taxon>
        <taxon>Bacillariophyta</taxon>
        <taxon>Bacillariophyceae</taxon>
        <taxon>Bacillariophycidae</taxon>
        <taxon>Bacillariales</taxon>
        <taxon>Bacillariaceae</taxon>
        <taxon>Pseudo-nitzschia</taxon>
    </lineage>
</organism>
<feature type="unsure residue" description="D or N" evidence="3">
    <location>
        <position position="273"/>
    </location>
</feature>